<organism evidence="6 7">
    <name type="scientific">Roseovarius aestuarii</name>
    <dbReference type="NCBI Taxonomy" id="475083"/>
    <lineage>
        <taxon>Bacteria</taxon>
        <taxon>Pseudomonadati</taxon>
        <taxon>Pseudomonadota</taxon>
        <taxon>Alphaproteobacteria</taxon>
        <taxon>Rhodobacterales</taxon>
        <taxon>Roseobacteraceae</taxon>
        <taxon>Roseovarius</taxon>
    </lineage>
</organism>
<proteinExistence type="inferred from homology"/>
<dbReference type="InterPro" id="IPR016160">
    <property type="entry name" value="Ald_DH_CS_CYS"/>
</dbReference>
<dbReference type="PROSITE" id="PS00687">
    <property type="entry name" value="ALDEHYDE_DEHYDR_GLU"/>
    <property type="match status" value="1"/>
</dbReference>
<dbReference type="EC" id="1.2.1.8" evidence="6"/>
<dbReference type="FunFam" id="3.40.605.10:FF:000007">
    <property type="entry name" value="NAD/NADP-dependent betaine aldehyde dehydrogenase"/>
    <property type="match status" value="1"/>
</dbReference>
<evidence type="ECO:0000256" key="3">
    <source>
        <dbReference type="PROSITE-ProRule" id="PRU10007"/>
    </source>
</evidence>
<dbReference type="CDD" id="cd07114">
    <property type="entry name" value="ALDH_DhaS"/>
    <property type="match status" value="1"/>
</dbReference>
<dbReference type="AlphaFoldDB" id="A0A1X7BS91"/>
<dbReference type="PROSITE" id="PS00070">
    <property type="entry name" value="ALDEHYDE_DEHYDR_CYS"/>
    <property type="match status" value="1"/>
</dbReference>
<evidence type="ECO:0000313" key="6">
    <source>
        <dbReference type="EMBL" id="SMC12482.1"/>
    </source>
</evidence>
<protein>
    <submittedName>
        <fullName evidence="6">Betaine aldehyde dehydrogenase</fullName>
        <ecNumber evidence="6">1.2.1.8</ecNumber>
    </submittedName>
</protein>
<evidence type="ECO:0000256" key="2">
    <source>
        <dbReference type="ARBA" id="ARBA00023002"/>
    </source>
</evidence>
<dbReference type="InterPro" id="IPR029510">
    <property type="entry name" value="Ald_DH_CS_GLU"/>
</dbReference>
<dbReference type="SUPFAM" id="SSF53720">
    <property type="entry name" value="ALDH-like"/>
    <property type="match status" value="1"/>
</dbReference>
<feature type="active site" evidence="3">
    <location>
        <position position="284"/>
    </location>
</feature>
<gene>
    <name evidence="6" type="primary">gbsA_1</name>
    <name evidence="6" type="ORF">ROA7745_02308</name>
</gene>
<dbReference type="PANTHER" id="PTHR11699">
    <property type="entry name" value="ALDEHYDE DEHYDROGENASE-RELATED"/>
    <property type="match status" value="1"/>
</dbReference>
<keyword evidence="2 4" id="KW-0560">Oxidoreductase</keyword>
<evidence type="ECO:0000313" key="7">
    <source>
        <dbReference type="Proteomes" id="UP000193224"/>
    </source>
</evidence>
<dbReference type="Gene3D" id="3.40.309.10">
    <property type="entry name" value="Aldehyde Dehydrogenase, Chain A, domain 2"/>
    <property type="match status" value="1"/>
</dbReference>
<name>A0A1X7BS91_9RHOB</name>
<sequence length="524" mass="57123">MNIFRHNMTINRTHLPEIGQEWESAIVKGSIMGEIQDYRMLIGGEWVAAADGGMFESQNPSTGKVWSRVPEATEEDVDRAVRAAHEAFTTGPWSKMTPSERGRHLRRLAELLADKSEDLGRIETIDTGKMLKETRWQAKYIAEFFQFYAGCADKISGETLPIDKPDMFAFTKREPLGVVAAVVPWNSQLFLVAVKIGPALAAGNTVVLKASEHASAAMLEFGKLIEEAGFPPGVVNIVTGHGDPCGRALTSHKLVARISFTGGPGAARHVLENSKNNFAEVSLELGGKSPFIVFDDANIGSAVNASIAGIFGATGQSCVAGSRLYLHEDIADEFLERMVAQARKIMIGDPLLDETQMGPLCTVGQRDHIEAEIAHAVSEGAEVLTGGKRPEDTDGLFFEPTILACPRQDLRIVDTELFGPVLCAQKFRTEEEVIELANDTEHGLAAGIFTRDSARSLRMADAVRAGIVWVNTYRVVSPIAEFGGIKGSGYGRESGFQAMYDYTRPKTVWMNTSDEPMANPFVMR</sequence>
<evidence type="ECO:0000256" key="1">
    <source>
        <dbReference type="ARBA" id="ARBA00009986"/>
    </source>
</evidence>
<dbReference type="Proteomes" id="UP000193224">
    <property type="component" value="Unassembled WGS sequence"/>
</dbReference>
<feature type="domain" description="Aldehyde dehydrogenase" evidence="5">
    <location>
        <begin position="46"/>
        <end position="508"/>
    </location>
</feature>
<reference evidence="6 7" key="1">
    <citation type="submission" date="2017-03" db="EMBL/GenBank/DDBJ databases">
        <authorList>
            <person name="Afonso C.L."/>
            <person name="Miller P.J."/>
            <person name="Scott M.A."/>
            <person name="Spackman E."/>
            <person name="Goraichik I."/>
            <person name="Dimitrov K.M."/>
            <person name="Suarez D.L."/>
            <person name="Swayne D.E."/>
        </authorList>
    </citation>
    <scope>NUCLEOTIDE SEQUENCE [LARGE SCALE GENOMIC DNA]</scope>
    <source>
        <strain evidence="6 7">CECT 7745</strain>
    </source>
</reference>
<dbReference type="InterPro" id="IPR016163">
    <property type="entry name" value="Ald_DH_C"/>
</dbReference>
<dbReference type="FunFam" id="3.40.309.10:FF:000012">
    <property type="entry name" value="Betaine aldehyde dehydrogenase"/>
    <property type="match status" value="1"/>
</dbReference>
<dbReference type="Gene3D" id="3.40.605.10">
    <property type="entry name" value="Aldehyde Dehydrogenase, Chain A, domain 1"/>
    <property type="match status" value="1"/>
</dbReference>
<comment type="similarity">
    <text evidence="1 4">Belongs to the aldehyde dehydrogenase family.</text>
</comment>
<dbReference type="InterPro" id="IPR015590">
    <property type="entry name" value="Aldehyde_DH_dom"/>
</dbReference>
<accession>A0A1X7BS91</accession>
<dbReference type="InterPro" id="IPR016162">
    <property type="entry name" value="Ald_DH_N"/>
</dbReference>
<dbReference type="GO" id="GO:0008802">
    <property type="term" value="F:betaine-aldehyde dehydrogenase (NAD+) activity"/>
    <property type="evidence" value="ECO:0007669"/>
    <property type="project" value="UniProtKB-EC"/>
</dbReference>
<evidence type="ECO:0000256" key="4">
    <source>
        <dbReference type="RuleBase" id="RU003345"/>
    </source>
</evidence>
<keyword evidence="7" id="KW-1185">Reference proteome</keyword>
<dbReference type="EMBL" id="FWXB01000008">
    <property type="protein sequence ID" value="SMC12482.1"/>
    <property type="molecule type" value="Genomic_DNA"/>
</dbReference>
<dbReference type="Pfam" id="PF00171">
    <property type="entry name" value="Aldedh"/>
    <property type="match status" value="1"/>
</dbReference>
<evidence type="ECO:0000259" key="5">
    <source>
        <dbReference type="Pfam" id="PF00171"/>
    </source>
</evidence>
<dbReference type="InterPro" id="IPR016161">
    <property type="entry name" value="Ald_DH/histidinol_DH"/>
</dbReference>